<dbReference type="Gene3D" id="3.40.630.30">
    <property type="match status" value="1"/>
</dbReference>
<evidence type="ECO:0000259" key="1">
    <source>
        <dbReference type="PROSITE" id="PS51186"/>
    </source>
</evidence>
<evidence type="ECO:0000313" key="3">
    <source>
        <dbReference type="Proteomes" id="UP000295391"/>
    </source>
</evidence>
<keyword evidence="2" id="KW-0808">Transferase</keyword>
<dbReference type="SUPFAM" id="SSF55729">
    <property type="entry name" value="Acyl-CoA N-acyltransferases (Nat)"/>
    <property type="match status" value="1"/>
</dbReference>
<sequence>MSIPFVRRSAELADLEALIELRLVAMRPSLEKAGRFNPTRARQRFIYEFSPEHTILLFDQELLVGCFALIPRENDLYLAHLYLRPDYQGQGIGCDILNELKARATDLQQDIILTALSNSDAERFYARNGFTVYERGEIDVEMVWRHQST</sequence>
<organism evidence="2 3">
    <name type="scientific">Maritalea mobilis</name>
    <dbReference type="NCBI Taxonomy" id="483324"/>
    <lineage>
        <taxon>Bacteria</taxon>
        <taxon>Pseudomonadati</taxon>
        <taxon>Pseudomonadota</taxon>
        <taxon>Alphaproteobacteria</taxon>
        <taxon>Hyphomicrobiales</taxon>
        <taxon>Devosiaceae</taxon>
        <taxon>Maritalea</taxon>
    </lineage>
</organism>
<protein>
    <submittedName>
        <fullName evidence="2">N-acetylglutamate synthase-like GNAT family acetyltransferase</fullName>
    </submittedName>
</protein>
<dbReference type="RefSeq" id="WP_133572636.1">
    <property type="nucleotide sequence ID" value="NZ_SNYR01000002.1"/>
</dbReference>
<evidence type="ECO:0000313" key="2">
    <source>
        <dbReference type="EMBL" id="TDQ63997.1"/>
    </source>
</evidence>
<accession>A0A4R6VLJ9</accession>
<comment type="caution">
    <text evidence="2">The sequence shown here is derived from an EMBL/GenBank/DDBJ whole genome shotgun (WGS) entry which is preliminary data.</text>
</comment>
<dbReference type="AlphaFoldDB" id="A0A4R6VLJ9"/>
<dbReference type="Pfam" id="PF13508">
    <property type="entry name" value="Acetyltransf_7"/>
    <property type="match status" value="1"/>
</dbReference>
<name>A0A4R6VLJ9_9HYPH</name>
<keyword evidence="3" id="KW-1185">Reference proteome</keyword>
<feature type="domain" description="N-acetyltransferase" evidence="1">
    <location>
        <begin position="4"/>
        <end position="147"/>
    </location>
</feature>
<reference evidence="2 3" key="1">
    <citation type="submission" date="2019-03" db="EMBL/GenBank/DDBJ databases">
        <title>Genomic Encyclopedia of Type Strains, Phase III (KMG-III): the genomes of soil and plant-associated and newly described type strains.</title>
        <authorList>
            <person name="Whitman W."/>
        </authorList>
    </citation>
    <scope>NUCLEOTIDE SEQUENCE [LARGE SCALE GENOMIC DNA]</scope>
    <source>
        <strain evidence="2 3">CGMCC 1.7002</strain>
    </source>
</reference>
<dbReference type="InterPro" id="IPR000182">
    <property type="entry name" value="GNAT_dom"/>
</dbReference>
<dbReference type="EMBL" id="SNYR01000002">
    <property type="protein sequence ID" value="TDQ63997.1"/>
    <property type="molecule type" value="Genomic_DNA"/>
</dbReference>
<dbReference type="GO" id="GO:0016747">
    <property type="term" value="F:acyltransferase activity, transferring groups other than amino-acyl groups"/>
    <property type="evidence" value="ECO:0007669"/>
    <property type="project" value="InterPro"/>
</dbReference>
<dbReference type="InterPro" id="IPR016181">
    <property type="entry name" value="Acyl_CoA_acyltransferase"/>
</dbReference>
<dbReference type="OrthoDB" id="572496at2"/>
<dbReference type="CDD" id="cd04301">
    <property type="entry name" value="NAT_SF"/>
    <property type="match status" value="1"/>
</dbReference>
<proteinExistence type="predicted"/>
<dbReference type="PROSITE" id="PS51186">
    <property type="entry name" value="GNAT"/>
    <property type="match status" value="1"/>
</dbReference>
<dbReference type="Proteomes" id="UP000295391">
    <property type="component" value="Unassembled WGS sequence"/>
</dbReference>
<gene>
    <name evidence="2" type="ORF">ATL17_2006</name>
</gene>